<dbReference type="InterPro" id="IPR041805">
    <property type="entry name" value="ASMase/PPN1_MPP"/>
</dbReference>
<evidence type="ECO:0000313" key="14">
    <source>
        <dbReference type="Proteomes" id="UP001201812"/>
    </source>
</evidence>
<feature type="domain" description="Sphingomyelin phosphodiesterase C-terminal" evidence="12">
    <location>
        <begin position="315"/>
        <end position="449"/>
    </location>
</feature>
<organism evidence="13 14">
    <name type="scientific">Ditylenchus destructor</name>
    <dbReference type="NCBI Taxonomy" id="166010"/>
    <lineage>
        <taxon>Eukaryota</taxon>
        <taxon>Metazoa</taxon>
        <taxon>Ecdysozoa</taxon>
        <taxon>Nematoda</taxon>
        <taxon>Chromadorea</taxon>
        <taxon>Rhabditida</taxon>
        <taxon>Tylenchina</taxon>
        <taxon>Tylenchomorpha</taxon>
        <taxon>Sphaerularioidea</taxon>
        <taxon>Anguinidae</taxon>
        <taxon>Anguininae</taxon>
        <taxon>Ditylenchus</taxon>
    </lineage>
</organism>
<proteinExistence type="inferred from homology"/>
<evidence type="ECO:0000256" key="3">
    <source>
        <dbReference type="ARBA" id="ARBA00008234"/>
    </source>
</evidence>
<feature type="chain" id="PRO_5041938457" evidence="10">
    <location>
        <begin position="28"/>
        <end position="477"/>
    </location>
</feature>
<evidence type="ECO:0000256" key="10">
    <source>
        <dbReference type="SAM" id="SignalP"/>
    </source>
</evidence>
<evidence type="ECO:0000256" key="7">
    <source>
        <dbReference type="ARBA" id="ARBA00022801"/>
    </source>
</evidence>
<dbReference type="GO" id="GO:0046872">
    <property type="term" value="F:metal ion binding"/>
    <property type="evidence" value="ECO:0007669"/>
    <property type="project" value="UniProtKB-KW"/>
</dbReference>
<dbReference type="GO" id="GO:0008081">
    <property type="term" value="F:phosphoric diester hydrolase activity"/>
    <property type="evidence" value="ECO:0007669"/>
    <property type="project" value="TreeGrafter"/>
</dbReference>
<keyword evidence="4" id="KW-0964">Secreted</keyword>
<dbReference type="PANTHER" id="PTHR10340">
    <property type="entry name" value="SPHINGOMYELIN PHOSPHODIESTERASE"/>
    <property type="match status" value="1"/>
</dbReference>
<dbReference type="EMBL" id="JAKKPZ010000012">
    <property type="protein sequence ID" value="KAI1714947.1"/>
    <property type="molecule type" value="Genomic_DNA"/>
</dbReference>
<comment type="cofactor">
    <cofactor evidence="1">
        <name>Zn(2+)</name>
        <dbReference type="ChEBI" id="CHEBI:29105"/>
    </cofactor>
</comment>
<dbReference type="Pfam" id="PF00149">
    <property type="entry name" value="Metallophos"/>
    <property type="match status" value="1"/>
</dbReference>
<keyword evidence="5" id="KW-0479">Metal-binding</keyword>
<accession>A0AAD4N1T8</accession>
<dbReference type="GO" id="GO:0005615">
    <property type="term" value="C:extracellular space"/>
    <property type="evidence" value="ECO:0007669"/>
    <property type="project" value="TreeGrafter"/>
</dbReference>
<dbReference type="AlphaFoldDB" id="A0AAD4N1T8"/>
<keyword evidence="14" id="KW-1185">Reference proteome</keyword>
<evidence type="ECO:0000256" key="5">
    <source>
        <dbReference type="ARBA" id="ARBA00022723"/>
    </source>
</evidence>
<protein>
    <submittedName>
        <fullName evidence="13">Calcineurin-like phosphoesterase domain-containing protein</fullName>
    </submittedName>
</protein>
<gene>
    <name evidence="13" type="ORF">DdX_08222</name>
</gene>
<dbReference type="InterPro" id="IPR045473">
    <property type="entry name" value="ASM_C"/>
</dbReference>
<evidence type="ECO:0000256" key="9">
    <source>
        <dbReference type="ARBA" id="ARBA00023180"/>
    </source>
</evidence>
<evidence type="ECO:0000256" key="1">
    <source>
        <dbReference type="ARBA" id="ARBA00001947"/>
    </source>
</evidence>
<feature type="domain" description="Calcineurin-like phosphoesterase" evidence="11">
    <location>
        <begin position="34"/>
        <end position="298"/>
    </location>
</feature>
<dbReference type="Proteomes" id="UP001201812">
    <property type="component" value="Unassembled WGS sequence"/>
</dbReference>
<dbReference type="SUPFAM" id="SSF56300">
    <property type="entry name" value="Metallo-dependent phosphatases"/>
    <property type="match status" value="1"/>
</dbReference>
<sequence length="477" mass="55318">MISSSYYGSILSSLLLHFLLVYHETLSDSRMKQILQITDFHYDADYSTQGNIGTMCHTENSTDTEPIIGRYGDFKCDAPLTLIEHAMRGAKSILPSPELILWTGDNVPHKNKYNEDSVINALTTTTNLFREIFPGVLVLPVYGNHDYAPGNDFPDFRTSIYSRTYELWKPWIGQLAEKTFLIGGYYKYISPDATIFLMLNTNLYYTRNKFVYSNKTDPAGQFNFMEETLKEAKFKGQKVHVIAHIPPGVHSKRKVQNQAAEKLPFVTWFRAEYNKRFLEIIVKYAQTIKWMIFGHNHYDSFHLIKDNEGNAAQLMLICPAVTPWMGSQEPRNPAFRVFGYDERTWMFDDIRTYYVDLEELNRNDSTPWSLEYSMRDAYQMDEISPQSFAKLIENFKSNKNGNQSYFEDFMKYNAVMRNTDESSAQRMDHICTLDAANDSEYYNCLNQNLVNQSNKALLSLQSLLSYATIVIAFIVYF</sequence>
<evidence type="ECO:0000259" key="11">
    <source>
        <dbReference type="Pfam" id="PF00149"/>
    </source>
</evidence>
<dbReference type="CDD" id="cd00842">
    <property type="entry name" value="MPP_ASMase"/>
    <property type="match status" value="1"/>
</dbReference>
<dbReference type="PANTHER" id="PTHR10340:SF57">
    <property type="entry name" value="METALLOPHOS DOMAIN-CONTAINING PROTEIN"/>
    <property type="match status" value="1"/>
</dbReference>
<comment type="similarity">
    <text evidence="3">Belongs to the acid sphingomyelinase family.</text>
</comment>
<dbReference type="Gene3D" id="3.60.21.10">
    <property type="match status" value="1"/>
</dbReference>
<comment type="subcellular location">
    <subcellularLocation>
        <location evidence="2">Secreted</location>
    </subcellularLocation>
</comment>
<keyword evidence="9" id="KW-0325">Glycoprotein</keyword>
<evidence type="ECO:0000259" key="12">
    <source>
        <dbReference type="Pfam" id="PF19272"/>
    </source>
</evidence>
<comment type="caution">
    <text evidence="13">The sequence shown here is derived from an EMBL/GenBank/DDBJ whole genome shotgun (WGS) entry which is preliminary data.</text>
</comment>
<evidence type="ECO:0000256" key="4">
    <source>
        <dbReference type="ARBA" id="ARBA00022525"/>
    </source>
</evidence>
<reference evidence="13" key="1">
    <citation type="submission" date="2022-01" db="EMBL/GenBank/DDBJ databases">
        <title>Genome Sequence Resource for Two Populations of Ditylenchus destructor, the Migratory Endoparasitic Phytonematode.</title>
        <authorList>
            <person name="Zhang H."/>
            <person name="Lin R."/>
            <person name="Xie B."/>
        </authorList>
    </citation>
    <scope>NUCLEOTIDE SEQUENCE</scope>
    <source>
        <strain evidence="13">BazhouSP</strain>
    </source>
</reference>
<name>A0AAD4N1T8_9BILA</name>
<keyword evidence="7" id="KW-0378">Hydrolase</keyword>
<evidence type="ECO:0000256" key="2">
    <source>
        <dbReference type="ARBA" id="ARBA00004613"/>
    </source>
</evidence>
<evidence type="ECO:0000256" key="6">
    <source>
        <dbReference type="ARBA" id="ARBA00022729"/>
    </source>
</evidence>
<keyword evidence="6 10" id="KW-0732">Signal</keyword>
<keyword evidence="8" id="KW-0862">Zinc</keyword>
<dbReference type="InterPro" id="IPR004843">
    <property type="entry name" value="Calcineurin-like_PHP"/>
</dbReference>
<evidence type="ECO:0000256" key="8">
    <source>
        <dbReference type="ARBA" id="ARBA00022833"/>
    </source>
</evidence>
<dbReference type="InterPro" id="IPR029052">
    <property type="entry name" value="Metallo-depent_PP-like"/>
</dbReference>
<evidence type="ECO:0000313" key="13">
    <source>
        <dbReference type="EMBL" id="KAI1714947.1"/>
    </source>
</evidence>
<feature type="signal peptide" evidence="10">
    <location>
        <begin position="1"/>
        <end position="27"/>
    </location>
</feature>
<dbReference type="Pfam" id="PF19272">
    <property type="entry name" value="ASMase_C"/>
    <property type="match status" value="1"/>
</dbReference>